<feature type="domain" description="C-type lectin" evidence="3">
    <location>
        <begin position="49"/>
        <end position="153"/>
    </location>
</feature>
<keyword evidence="2" id="KW-0732">Signal</keyword>
<dbReference type="Pfam" id="PF00059">
    <property type="entry name" value="Lectin_C"/>
    <property type="match status" value="1"/>
</dbReference>
<feature type="non-terminal residue" evidence="4">
    <location>
        <position position="1"/>
    </location>
</feature>
<keyword evidence="1" id="KW-1015">Disulfide bond</keyword>
<dbReference type="PANTHER" id="PTHR45784">
    <property type="entry name" value="C-TYPE LECTIN DOMAIN FAMILY 20 MEMBER A-RELATED"/>
    <property type="match status" value="1"/>
</dbReference>
<dbReference type="PROSITE" id="PS50041">
    <property type="entry name" value="C_TYPE_LECTIN_2"/>
    <property type="match status" value="1"/>
</dbReference>
<evidence type="ECO:0000313" key="5">
    <source>
        <dbReference type="Proteomes" id="UP000613066"/>
    </source>
</evidence>
<dbReference type="InterPro" id="IPR001304">
    <property type="entry name" value="C-type_lectin-like"/>
</dbReference>
<dbReference type="InterPro" id="IPR016186">
    <property type="entry name" value="C-type_lectin-like/link_sf"/>
</dbReference>
<dbReference type="Proteomes" id="UP000613066">
    <property type="component" value="Unassembled WGS sequence"/>
</dbReference>
<dbReference type="PANTHER" id="PTHR45784:SF3">
    <property type="entry name" value="C-TYPE LECTIN DOMAIN FAMILY 4 MEMBER K-LIKE-RELATED"/>
    <property type="match status" value="1"/>
</dbReference>
<evidence type="ECO:0000256" key="2">
    <source>
        <dbReference type="SAM" id="SignalP"/>
    </source>
</evidence>
<dbReference type="InterPro" id="IPR016187">
    <property type="entry name" value="CTDL_fold"/>
</dbReference>
<reference evidence="4" key="1">
    <citation type="submission" date="2019-09" db="EMBL/GenBank/DDBJ databases">
        <title>Bird 10,000 Genomes (B10K) Project - Family phase.</title>
        <authorList>
            <person name="Zhang G."/>
        </authorList>
    </citation>
    <scope>NUCLEOTIDE SEQUENCE</scope>
    <source>
        <strain evidence="4">B10K-DU-001-08</strain>
        <tissue evidence="4">Muscle</tissue>
    </source>
</reference>
<protein>
    <submittedName>
        <fullName evidence="4">PRG2 protein</fullName>
    </submittedName>
</protein>
<dbReference type="OrthoDB" id="6369810at2759"/>
<comment type="caution">
    <text evidence="4">The sequence shown here is derived from an EMBL/GenBank/DDBJ whole genome shotgun (WGS) entry which is preliminary data.</text>
</comment>
<evidence type="ECO:0000313" key="4">
    <source>
        <dbReference type="EMBL" id="NXC42946.1"/>
    </source>
</evidence>
<dbReference type="InterPro" id="IPR018378">
    <property type="entry name" value="C-type_lectin_CS"/>
</dbReference>
<evidence type="ECO:0000259" key="3">
    <source>
        <dbReference type="PROSITE" id="PS50041"/>
    </source>
</evidence>
<gene>
    <name evidence="4" type="primary">Prg2</name>
    <name evidence="4" type="ORF">PENPIL_R02758</name>
</gene>
<feature type="signal peptide" evidence="2">
    <location>
        <begin position="1"/>
        <end position="17"/>
    </location>
</feature>
<sequence length="154" mass="17212">MQPSLLLALALLGTASALRPASRHAAEVPAGTGKEDRKPTFAVVKKWLTYQAAQSYCKDTYNGQLASVHSTATNEQLRKLASTYTSSSLWIGAVTAYKDGTWKTSWEDLSPLNYANWARRQPCHLFSTCTTLNPKDGLWRSSMCFRLRPFICQY</sequence>
<proteinExistence type="predicted"/>
<keyword evidence="5" id="KW-1185">Reference proteome</keyword>
<feature type="chain" id="PRO_5033064053" evidence="2">
    <location>
        <begin position="18"/>
        <end position="154"/>
    </location>
</feature>
<dbReference type="Gene3D" id="3.10.100.10">
    <property type="entry name" value="Mannose-Binding Protein A, subunit A"/>
    <property type="match status" value="1"/>
</dbReference>
<evidence type="ECO:0000256" key="1">
    <source>
        <dbReference type="ARBA" id="ARBA00023157"/>
    </source>
</evidence>
<dbReference type="SUPFAM" id="SSF56436">
    <property type="entry name" value="C-type lectin-like"/>
    <property type="match status" value="1"/>
</dbReference>
<feature type="non-terminal residue" evidence="4">
    <location>
        <position position="154"/>
    </location>
</feature>
<dbReference type="SMART" id="SM00034">
    <property type="entry name" value="CLECT"/>
    <property type="match status" value="1"/>
</dbReference>
<dbReference type="AlphaFoldDB" id="A0A851NLC7"/>
<name>A0A851NLC7_9GALL</name>
<organism evidence="4 5">
    <name type="scientific">Penelope pileata</name>
    <dbReference type="NCBI Taxonomy" id="1118817"/>
    <lineage>
        <taxon>Eukaryota</taxon>
        <taxon>Metazoa</taxon>
        <taxon>Chordata</taxon>
        <taxon>Craniata</taxon>
        <taxon>Vertebrata</taxon>
        <taxon>Euteleostomi</taxon>
        <taxon>Archelosauria</taxon>
        <taxon>Archosauria</taxon>
        <taxon>Dinosauria</taxon>
        <taxon>Saurischia</taxon>
        <taxon>Theropoda</taxon>
        <taxon>Coelurosauria</taxon>
        <taxon>Aves</taxon>
        <taxon>Neognathae</taxon>
        <taxon>Galloanserae</taxon>
        <taxon>Galliformes</taxon>
        <taxon>Cracidae</taxon>
        <taxon>Penelope</taxon>
    </lineage>
</organism>
<dbReference type="PROSITE" id="PS00615">
    <property type="entry name" value="C_TYPE_LECTIN_1"/>
    <property type="match status" value="1"/>
</dbReference>
<accession>A0A851NLC7</accession>
<dbReference type="EMBL" id="WBMW01002441">
    <property type="protein sequence ID" value="NXC42946.1"/>
    <property type="molecule type" value="Genomic_DNA"/>
</dbReference>